<reference evidence="4" key="1">
    <citation type="journal article" date="2021" name="PeerJ">
        <title>Extensive microbial diversity within the chicken gut microbiome revealed by metagenomics and culture.</title>
        <authorList>
            <person name="Gilroy R."/>
            <person name="Ravi A."/>
            <person name="Getino M."/>
            <person name="Pursley I."/>
            <person name="Horton D.L."/>
            <person name="Alikhan N.F."/>
            <person name="Baker D."/>
            <person name="Gharbi K."/>
            <person name="Hall N."/>
            <person name="Watson M."/>
            <person name="Adriaenssens E.M."/>
            <person name="Foster-Nyarko E."/>
            <person name="Jarju S."/>
            <person name="Secka A."/>
            <person name="Antonio M."/>
            <person name="Oren A."/>
            <person name="Chaudhuri R.R."/>
            <person name="La Ragione R."/>
            <person name="Hildebrand F."/>
            <person name="Pallen M.J."/>
        </authorList>
    </citation>
    <scope>NUCLEOTIDE SEQUENCE</scope>
    <source>
        <strain evidence="4">CHK186-1790</strain>
    </source>
</reference>
<evidence type="ECO:0000259" key="3">
    <source>
        <dbReference type="PROSITE" id="PS51272"/>
    </source>
</evidence>
<feature type="signal peptide" evidence="2">
    <location>
        <begin position="1"/>
        <end position="25"/>
    </location>
</feature>
<reference evidence="4" key="2">
    <citation type="submission" date="2021-04" db="EMBL/GenBank/DDBJ databases">
        <authorList>
            <person name="Gilroy R."/>
        </authorList>
    </citation>
    <scope>NUCLEOTIDE SEQUENCE</scope>
    <source>
        <strain evidence="4">CHK186-1790</strain>
    </source>
</reference>
<feature type="domain" description="SLH" evidence="3">
    <location>
        <begin position="80"/>
        <end position="143"/>
    </location>
</feature>
<evidence type="ECO:0000313" key="5">
    <source>
        <dbReference type="Proteomes" id="UP000823882"/>
    </source>
</evidence>
<sequence length="619" mass="65443">MKKRLLSVLAALSLVLTLAAPAAWAAVDEDTMLETIRVLGILSGDENGNMNLSGSVTRAEFVKMMTAASTYKDSVGGSTGASLFTDVKSGHWASGYIKLAVEQGWVSGYVDGSFRPDNTITLEEACTALLRLLGYDSSSLAGSFPDAQLSKARAVGLLDDLDAVQGQTLTRQDCVTLFYNLLTAENSSGTVYGTTLGYTVTNGEVDYSSLVTSDTKGPYVSSSGTVSLPFSTENITVYRNGTLSDLSAVKQYDVYYYNENLRTVWIYSDRVTGTLTGVSPSRAAPTSVTVAGTEYTIGTSTATYKLSSQGSFADGDTVTLLLGMNGEVVDVITASASSASYYGVVLSSERTASTSSTTTSETSSVQVVTQVACSDGVARTFYHDGSALRTGRVVSVTVNGSGTTVKSLSDKSLSGKVNAAGTTFAGYSFAEDVDILDTDGEGGYAYLYPSRIAGAELEKSDVRYYTLDANGDIDCLILDEATGDTLTYVYVTSAGETNSDMNVSGTYTYLQDGESQTISGNTIYNITVGGAAIRYEDGSVKSIKQLESVSLTDLTEFTATASNQRYDLDENVQVYLRDSSGDLHLTSLSEIIGSDYSLRGWYDDLGYAAGGLIRIIVAS</sequence>
<dbReference type="Proteomes" id="UP000823882">
    <property type="component" value="Unassembled WGS sequence"/>
</dbReference>
<keyword evidence="1" id="KW-0677">Repeat</keyword>
<dbReference type="PROSITE" id="PS51272">
    <property type="entry name" value="SLH"/>
    <property type="match status" value="2"/>
</dbReference>
<evidence type="ECO:0000313" key="4">
    <source>
        <dbReference type="EMBL" id="HJC42047.1"/>
    </source>
</evidence>
<organism evidence="4 5">
    <name type="scientific">Candidatus Intestinimonas pullistercoris</name>
    <dbReference type="NCBI Taxonomy" id="2838623"/>
    <lineage>
        <taxon>Bacteria</taxon>
        <taxon>Bacillati</taxon>
        <taxon>Bacillota</taxon>
        <taxon>Clostridia</taxon>
        <taxon>Eubacteriales</taxon>
        <taxon>Intestinimonas</taxon>
    </lineage>
</organism>
<keyword evidence="2" id="KW-0732">Signal</keyword>
<accession>A0A9D2P0V7</accession>
<feature type="chain" id="PRO_5039620978" evidence="2">
    <location>
        <begin position="26"/>
        <end position="619"/>
    </location>
</feature>
<protein>
    <submittedName>
        <fullName evidence="4">S-layer homology domain-containing protein</fullName>
    </submittedName>
</protein>
<feature type="domain" description="SLH" evidence="3">
    <location>
        <begin position="12"/>
        <end position="79"/>
    </location>
</feature>
<proteinExistence type="predicted"/>
<gene>
    <name evidence="4" type="ORF">H9701_10945</name>
</gene>
<name>A0A9D2P0V7_9FIRM</name>
<evidence type="ECO:0000256" key="2">
    <source>
        <dbReference type="SAM" id="SignalP"/>
    </source>
</evidence>
<dbReference type="AlphaFoldDB" id="A0A9D2P0V7"/>
<dbReference type="Pfam" id="PF00395">
    <property type="entry name" value="SLH"/>
    <property type="match status" value="1"/>
</dbReference>
<comment type="caution">
    <text evidence="4">The sequence shown here is derived from an EMBL/GenBank/DDBJ whole genome shotgun (WGS) entry which is preliminary data.</text>
</comment>
<dbReference type="InterPro" id="IPR001119">
    <property type="entry name" value="SLH_dom"/>
</dbReference>
<dbReference type="EMBL" id="DWWJ01000206">
    <property type="protein sequence ID" value="HJC42047.1"/>
    <property type="molecule type" value="Genomic_DNA"/>
</dbReference>
<evidence type="ECO:0000256" key="1">
    <source>
        <dbReference type="ARBA" id="ARBA00022737"/>
    </source>
</evidence>